<keyword evidence="4" id="KW-1185">Reference proteome</keyword>
<dbReference type="AlphaFoldDB" id="A0A9P0NHL2"/>
<feature type="compositionally biased region" description="Polar residues" evidence="1">
    <location>
        <begin position="376"/>
        <end position="385"/>
    </location>
</feature>
<feature type="region of interest" description="Disordered" evidence="1">
    <location>
        <begin position="512"/>
        <end position="543"/>
    </location>
</feature>
<reference evidence="3" key="2">
    <citation type="submission" date="2022-10" db="EMBL/GenBank/DDBJ databases">
        <authorList>
            <consortium name="ENA_rothamsted_submissions"/>
            <consortium name="culmorum"/>
            <person name="King R."/>
        </authorList>
    </citation>
    <scope>NUCLEOTIDE SEQUENCE</scope>
</reference>
<reference evidence="3" key="1">
    <citation type="submission" date="2022-02" db="EMBL/GenBank/DDBJ databases">
        <authorList>
            <person name="King R."/>
        </authorList>
    </citation>
    <scope>NUCLEOTIDE SEQUENCE</scope>
</reference>
<evidence type="ECO:0000313" key="4">
    <source>
        <dbReference type="Proteomes" id="UP001154329"/>
    </source>
</evidence>
<protein>
    <recommendedName>
        <fullName evidence="5">GATA zinc finger domain-containing protein 14-like</fullName>
    </recommendedName>
</protein>
<sequence length="874" mass="93037">MDLCFYFNILTVLLIHEIVFSKCDLKTKSYNHFVKSYVDGFQRKERQAPDPSRMYLPPKIDSVASSGFGEQIDASNDKNGYGEVENVQGTFTTSPTTDFSNYGLSPTTTNDASDTQATLGLFDTITRMSNEPVGSFLGQSNGYNTLSSGGNNFGQLSNKNNDYTSGVDVPGTNNNYGTSLGTKSIPNNNGVTAQPGTADGYGQNELLKTAQNQGPSKYNYNGATADSQINQNPSTIADQYSQQGTVENTAGGYGNIDFGTPKASVQGNNQISGQNAYGQGGNGNIGPNRGQSFSVDNIGYGNTVPNTFGKKYTNGDYSQNGYGNIPNTHFSIEKSIDISNNPASIGSVPNIHIQNNPTSKISTSQYNNDIVNGKNGQNEFPNNRGFQAGGHNPELSSYGYGQYSSGSNQGVPATSQTYGQNGFEKPNSNSYSSNSKNLPFTAEPISQLLPINNGFEQSSTNAYNQKPIGINKNQIADTSIIGLQLPGTSYQNLYSQNSPDIQSFNQEQGLSNYENGFNLNPPSQLQGSNNFKQSGSYSIGNEENYGQSSLTYNGFYQNQKDQQLPNSYGPPAGPLQSFINGRNPIQSPTNGSANGEYNNQDRSTTGLNVFDQSSPTTSRVSNNKSQTEFQPSYGNSQSSSSPPLSDGYYQGSSLYVLNGFEQNSQSTPGGRLNNDGPVGSQVLPTTGNSFNQNSPTNSAYHQGAQNSASYGGNVVKPNSVNKGNIATTQLGYSQNGLSTPSTSQESSSSFASNGQGIKPCTSKNGGDVNKDKTSTGSPSDPGYGIRNQKKHSTLVPKGQFQNSNSPDSGNGVQVSSNTNNIGNNYGEPGFNSFSNFAPGNQPNQPINPGINNCDTNIHSNSFNEAVFSPSNTGY</sequence>
<keyword evidence="2" id="KW-0732">Signal</keyword>
<evidence type="ECO:0000313" key="3">
    <source>
        <dbReference type="EMBL" id="CAH1720966.1"/>
    </source>
</evidence>
<evidence type="ECO:0008006" key="5">
    <source>
        <dbReference type="Google" id="ProtNLM"/>
    </source>
</evidence>
<feature type="signal peptide" evidence="2">
    <location>
        <begin position="1"/>
        <end position="21"/>
    </location>
</feature>
<feature type="region of interest" description="Disordered" evidence="1">
    <location>
        <begin position="660"/>
        <end position="830"/>
    </location>
</feature>
<feature type="region of interest" description="Disordered" evidence="1">
    <location>
        <begin position="376"/>
        <end position="438"/>
    </location>
</feature>
<evidence type="ECO:0000256" key="1">
    <source>
        <dbReference type="SAM" id="MobiDB-lite"/>
    </source>
</evidence>
<dbReference type="EMBL" id="OU899035">
    <property type="protein sequence ID" value="CAH1720966.1"/>
    <property type="molecule type" value="Genomic_DNA"/>
</dbReference>
<accession>A0A9P0NHL2</accession>
<feature type="compositionally biased region" description="Low complexity" evidence="1">
    <location>
        <begin position="396"/>
        <end position="407"/>
    </location>
</feature>
<organism evidence="3 4">
    <name type="scientific">Aphis gossypii</name>
    <name type="common">Cotton aphid</name>
    <dbReference type="NCBI Taxonomy" id="80765"/>
    <lineage>
        <taxon>Eukaryota</taxon>
        <taxon>Metazoa</taxon>
        <taxon>Ecdysozoa</taxon>
        <taxon>Arthropoda</taxon>
        <taxon>Hexapoda</taxon>
        <taxon>Insecta</taxon>
        <taxon>Pterygota</taxon>
        <taxon>Neoptera</taxon>
        <taxon>Paraneoptera</taxon>
        <taxon>Hemiptera</taxon>
        <taxon>Sternorrhyncha</taxon>
        <taxon>Aphidomorpha</taxon>
        <taxon>Aphidoidea</taxon>
        <taxon>Aphididae</taxon>
        <taxon>Aphidini</taxon>
        <taxon>Aphis</taxon>
        <taxon>Aphis</taxon>
    </lineage>
</organism>
<feature type="compositionally biased region" description="Polar residues" evidence="1">
    <location>
        <begin position="577"/>
        <end position="630"/>
    </location>
</feature>
<feature type="region of interest" description="Disordered" evidence="1">
    <location>
        <begin position="560"/>
        <end position="647"/>
    </location>
</feature>
<feature type="compositionally biased region" description="Polar residues" evidence="1">
    <location>
        <begin position="408"/>
        <end position="420"/>
    </location>
</feature>
<evidence type="ECO:0000256" key="2">
    <source>
        <dbReference type="SAM" id="SignalP"/>
    </source>
</evidence>
<feature type="compositionally biased region" description="Low complexity" evidence="1">
    <location>
        <begin position="738"/>
        <end position="752"/>
    </location>
</feature>
<feature type="chain" id="PRO_5040288004" description="GATA zinc finger domain-containing protein 14-like" evidence="2">
    <location>
        <begin position="22"/>
        <end position="874"/>
    </location>
</feature>
<dbReference type="Proteomes" id="UP001154329">
    <property type="component" value="Chromosome 2"/>
</dbReference>
<gene>
    <name evidence="3" type="ORF">APHIGO_LOCUS4196</name>
</gene>
<feature type="compositionally biased region" description="Polar residues" evidence="1">
    <location>
        <begin position="799"/>
        <end position="823"/>
    </location>
</feature>
<feature type="compositionally biased region" description="Polar residues" evidence="1">
    <location>
        <begin position="682"/>
        <end position="737"/>
    </location>
</feature>
<proteinExistence type="predicted"/>
<feature type="compositionally biased region" description="Low complexity" evidence="1">
    <location>
        <begin position="427"/>
        <end position="437"/>
    </location>
</feature>
<name>A0A9P0NHL2_APHGO</name>
<feature type="compositionally biased region" description="Low complexity" evidence="1">
    <location>
        <begin position="631"/>
        <end position="645"/>
    </location>
</feature>